<reference evidence="1 2" key="1">
    <citation type="journal article" date="2009" name="Nature">
        <title>The Sorghum bicolor genome and the diversification of grasses.</title>
        <authorList>
            <person name="Paterson A.H."/>
            <person name="Bowers J.E."/>
            <person name="Bruggmann R."/>
            <person name="Dubchak I."/>
            <person name="Grimwood J."/>
            <person name="Gundlach H."/>
            <person name="Haberer G."/>
            <person name="Hellsten U."/>
            <person name="Mitros T."/>
            <person name="Poliakov A."/>
            <person name="Schmutz J."/>
            <person name="Spannagl M."/>
            <person name="Tang H."/>
            <person name="Wang X."/>
            <person name="Wicker T."/>
            <person name="Bharti A.K."/>
            <person name="Chapman J."/>
            <person name="Feltus F.A."/>
            <person name="Gowik U."/>
            <person name="Grigoriev I.V."/>
            <person name="Lyons E."/>
            <person name="Maher C.A."/>
            <person name="Martis M."/>
            <person name="Narechania A."/>
            <person name="Otillar R.P."/>
            <person name="Penning B.W."/>
            <person name="Salamov A.A."/>
            <person name="Wang Y."/>
            <person name="Zhang L."/>
            <person name="Carpita N.C."/>
            <person name="Freeling M."/>
            <person name="Gingle A.R."/>
            <person name="Hash C.T."/>
            <person name="Keller B."/>
            <person name="Klein P."/>
            <person name="Kresovich S."/>
            <person name="McCann M.C."/>
            <person name="Ming R."/>
            <person name="Peterson D.G."/>
            <person name="Mehboob-ur-Rahman"/>
            <person name="Ware D."/>
            <person name="Westhoff P."/>
            <person name="Mayer K.F."/>
            <person name="Messing J."/>
            <person name="Rokhsar D.S."/>
        </authorList>
    </citation>
    <scope>NUCLEOTIDE SEQUENCE [LARGE SCALE GENOMIC DNA]</scope>
    <source>
        <strain evidence="2">cv. BTx623</strain>
    </source>
</reference>
<dbReference type="Proteomes" id="UP000000768">
    <property type="component" value="Chromosome 6"/>
</dbReference>
<name>A0A1Z5RCZ6_SORBI</name>
<evidence type="ECO:0000313" key="1">
    <source>
        <dbReference type="EMBL" id="OQU81256.1"/>
    </source>
</evidence>
<sequence>MTSAQASMDTIEASDEHLALTCSLLYTSRAVQEATRVSRQQRKKNGTTECLLGLVEGKKEWRMNGTTEFVISLNRYEATFRNREDYSESLIATLLAILLKWIL</sequence>
<protein>
    <submittedName>
        <fullName evidence="1">Uncharacterized protein</fullName>
    </submittedName>
</protein>
<dbReference type="InParanoid" id="A0A1Z5RCZ6"/>
<proteinExistence type="predicted"/>
<accession>A0A1Z5RCZ6</accession>
<dbReference type="Gramene" id="OQU81256">
    <property type="protein sequence ID" value="OQU81256"/>
    <property type="gene ID" value="SORBI_3006G033601"/>
</dbReference>
<reference evidence="2" key="2">
    <citation type="journal article" date="2018" name="Plant J.">
        <title>The Sorghum bicolor reference genome: improved assembly, gene annotations, a transcriptome atlas, and signatures of genome organization.</title>
        <authorList>
            <person name="McCormick R.F."/>
            <person name="Truong S.K."/>
            <person name="Sreedasyam A."/>
            <person name="Jenkins J."/>
            <person name="Shu S."/>
            <person name="Sims D."/>
            <person name="Kennedy M."/>
            <person name="Amirebrahimi M."/>
            <person name="Weers B.D."/>
            <person name="McKinley B."/>
            <person name="Mattison A."/>
            <person name="Morishige D.T."/>
            <person name="Grimwood J."/>
            <person name="Schmutz J."/>
            <person name="Mullet J.E."/>
        </authorList>
    </citation>
    <scope>NUCLEOTIDE SEQUENCE [LARGE SCALE GENOMIC DNA]</scope>
    <source>
        <strain evidence="2">cv. BTx623</strain>
    </source>
</reference>
<dbReference type="EMBL" id="CM000765">
    <property type="protein sequence ID" value="OQU81256.1"/>
    <property type="molecule type" value="Genomic_DNA"/>
</dbReference>
<dbReference type="AlphaFoldDB" id="A0A1Z5RCZ6"/>
<gene>
    <name evidence="1" type="ORF">SORBI_3006G033601</name>
</gene>
<organism evidence="1 2">
    <name type="scientific">Sorghum bicolor</name>
    <name type="common">Sorghum</name>
    <name type="synonym">Sorghum vulgare</name>
    <dbReference type="NCBI Taxonomy" id="4558"/>
    <lineage>
        <taxon>Eukaryota</taxon>
        <taxon>Viridiplantae</taxon>
        <taxon>Streptophyta</taxon>
        <taxon>Embryophyta</taxon>
        <taxon>Tracheophyta</taxon>
        <taxon>Spermatophyta</taxon>
        <taxon>Magnoliopsida</taxon>
        <taxon>Liliopsida</taxon>
        <taxon>Poales</taxon>
        <taxon>Poaceae</taxon>
        <taxon>PACMAD clade</taxon>
        <taxon>Panicoideae</taxon>
        <taxon>Andropogonodae</taxon>
        <taxon>Andropogoneae</taxon>
        <taxon>Sorghinae</taxon>
        <taxon>Sorghum</taxon>
    </lineage>
</organism>
<evidence type="ECO:0000313" key="2">
    <source>
        <dbReference type="Proteomes" id="UP000000768"/>
    </source>
</evidence>
<keyword evidence="2" id="KW-1185">Reference proteome</keyword>